<accession>A0ACB7HBL6</accession>
<evidence type="ECO:0000313" key="2">
    <source>
        <dbReference type="Proteomes" id="UP000091857"/>
    </source>
</evidence>
<sequence>MAEVEGNVDVQQMVNEEEEMLKYLGFVQVGAIYARSSFKNLYVYAKDKSGPFKPGVETVAGTVKNVVRPVYHKSRDVSNEVLKFVDRKVDETVTTLDRYVPEKVKQVPAQAYSVAREAPGAALAVASEVQRTGVIETASGLAKNVYTKYEPTVKELQSKYEPKAEEFAANAWRKLNELPLVPQAANVVVPTAAYFSEKYNETVRSTAEKGFRVSSFLPLVPTERIAKVFGDKGSQSEPVASS</sequence>
<organism evidence="1 2">
    <name type="scientific">Manihot esculenta</name>
    <name type="common">Cassava</name>
    <name type="synonym">Jatropha manihot</name>
    <dbReference type="NCBI Taxonomy" id="3983"/>
    <lineage>
        <taxon>Eukaryota</taxon>
        <taxon>Viridiplantae</taxon>
        <taxon>Streptophyta</taxon>
        <taxon>Embryophyta</taxon>
        <taxon>Tracheophyta</taxon>
        <taxon>Spermatophyta</taxon>
        <taxon>Magnoliopsida</taxon>
        <taxon>eudicotyledons</taxon>
        <taxon>Gunneridae</taxon>
        <taxon>Pentapetalae</taxon>
        <taxon>rosids</taxon>
        <taxon>fabids</taxon>
        <taxon>Malpighiales</taxon>
        <taxon>Euphorbiaceae</taxon>
        <taxon>Crotonoideae</taxon>
        <taxon>Manihoteae</taxon>
        <taxon>Manihot</taxon>
    </lineage>
</organism>
<evidence type="ECO:0000313" key="1">
    <source>
        <dbReference type="EMBL" id="KAG8648281.1"/>
    </source>
</evidence>
<keyword evidence="2" id="KW-1185">Reference proteome</keyword>
<dbReference type="EMBL" id="CM004395">
    <property type="protein sequence ID" value="KAG8648281.1"/>
    <property type="molecule type" value="Genomic_DNA"/>
</dbReference>
<proteinExistence type="predicted"/>
<protein>
    <submittedName>
        <fullName evidence="1">Uncharacterized protein</fullName>
    </submittedName>
</protein>
<comment type="caution">
    <text evidence="1">The sequence shown here is derived from an EMBL/GenBank/DDBJ whole genome shotgun (WGS) entry which is preliminary data.</text>
</comment>
<dbReference type="Proteomes" id="UP000091857">
    <property type="component" value="Chromosome 9"/>
</dbReference>
<name>A0ACB7HBL6_MANES</name>
<reference evidence="2" key="1">
    <citation type="journal article" date="2016" name="Nat. Biotechnol.">
        <title>Sequencing wild and cultivated cassava and related species reveals extensive interspecific hybridization and genetic diversity.</title>
        <authorList>
            <person name="Bredeson J.V."/>
            <person name="Lyons J.B."/>
            <person name="Prochnik S.E."/>
            <person name="Wu G.A."/>
            <person name="Ha C.M."/>
            <person name="Edsinger-Gonzales E."/>
            <person name="Grimwood J."/>
            <person name="Schmutz J."/>
            <person name="Rabbi I.Y."/>
            <person name="Egesi C."/>
            <person name="Nauluvula P."/>
            <person name="Lebot V."/>
            <person name="Ndunguru J."/>
            <person name="Mkamilo G."/>
            <person name="Bart R.S."/>
            <person name="Setter T.L."/>
            <person name="Gleadow R.M."/>
            <person name="Kulakow P."/>
            <person name="Ferguson M.E."/>
            <person name="Rounsley S."/>
            <person name="Rokhsar D.S."/>
        </authorList>
    </citation>
    <scope>NUCLEOTIDE SEQUENCE [LARGE SCALE GENOMIC DNA]</scope>
    <source>
        <strain evidence="2">cv. AM560-2</strain>
    </source>
</reference>
<gene>
    <name evidence="1" type="ORF">MANES_09G170000v8</name>
</gene>